<accession>A0A1S0TUE2</accession>
<reference evidence="1" key="1">
    <citation type="submission" date="2012-04" db="EMBL/GenBank/DDBJ databases">
        <title>The Genome Sequence of Loa loa.</title>
        <authorList>
            <consortium name="The Broad Institute Genome Sequencing Platform"/>
            <consortium name="Broad Institute Genome Sequencing Center for Infectious Disease"/>
            <person name="Nutman T.B."/>
            <person name="Fink D.L."/>
            <person name="Russ C."/>
            <person name="Young S."/>
            <person name="Zeng Q."/>
            <person name="Gargeya S."/>
            <person name="Alvarado L."/>
            <person name="Berlin A."/>
            <person name="Chapman S.B."/>
            <person name="Chen Z."/>
            <person name="Freedman E."/>
            <person name="Gellesch M."/>
            <person name="Goldberg J."/>
            <person name="Griggs A."/>
            <person name="Gujja S."/>
            <person name="Heilman E.R."/>
            <person name="Heiman D."/>
            <person name="Howarth C."/>
            <person name="Mehta T."/>
            <person name="Neiman D."/>
            <person name="Pearson M."/>
            <person name="Roberts A."/>
            <person name="Saif S."/>
            <person name="Shea T."/>
            <person name="Shenoy N."/>
            <person name="Sisk P."/>
            <person name="Stolte C."/>
            <person name="Sykes S."/>
            <person name="White J."/>
            <person name="Yandava C."/>
            <person name="Haas B."/>
            <person name="Henn M.R."/>
            <person name="Nusbaum C."/>
            <person name="Birren B."/>
        </authorList>
    </citation>
    <scope>NUCLEOTIDE SEQUENCE [LARGE SCALE GENOMIC DNA]</scope>
</reference>
<name>A0A1S0TUE2_LOALO</name>
<dbReference type="InParanoid" id="A0A1S0TUE2"/>
<evidence type="ECO:0000313" key="1">
    <source>
        <dbReference type="EMBL" id="EFO19532.2"/>
    </source>
</evidence>
<dbReference type="GeneID" id="9946391"/>
<dbReference type="AlphaFoldDB" id="A0A1S0TUE2"/>
<dbReference type="EMBL" id="JH712596">
    <property type="protein sequence ID" value="EFO19532.2"/>
    <property type="molecule type" value="Genomic_DNA"/>
</dbReference>
<dbReference type="RefSeq" id="XP_003144539.2">
    <property type="nucleotide sequence ID" value="XM_003144491.2"/>
</dbReference>
<proteinExistence type="predicted"/>
<dbReference type="CTD" id="9946391"/>
<dbReference type="KEGG" id="loa:LOAG_08961"/>
<organism evidence="1">
    <name type="scientific">Loa loa</name>
    <name type="common">Eye worm</name>
    <name type="synonym">Filaria loa</name>
    <dbReference type="NCBI Taxonomy" id="7209"/>
    <lineage>
        <taxon>Eukaryota</taxon>
        <taxon>Metazoa</taxon>
        <taxon>Ecdysozoa</taxon>
        <taxon>Nematoda</taxon>
        <taxon>Chromadorea</taxon>
        <taxon>Rhabditida</taxon>
        <taxon>Spirurina</taxon>
        <taxon>Spiruromorpha</taxon>
        <taxon>Filarioidea</taxon>
        <taxon>Onchocercidae</taxon>
        <taxon>Loa</taxon>
    </lineage>
</organism>
<gene>
    <name evidence="1" type="ORF">LOAG_08961</name>
</gene>
<protein>
    <submittedName>
        <fullName evidence="1">Uncharacterized protein</fullName>
    </submittedName>
</protein>
<sequence length="185" mass="21379">MIMNVPFIVLTVWETFIRRYRHAHDIFENEFKIFEINHFKLLGIFQLFSIIKIELSCCGGEAGEGVVEEFSTECTLKVNNMPSFGTVTNGNTGTYGSGSAMSAANTFLLNNNSLWLHCIQSTLASQFTVSPRYPFLEWVLQLQRINQQEKLYQQLNQQQEQETLLHQLNQQREQRPRNTHVSGVF</sequence>